<gene>
    <name evidence="2" type="ORF">UFOVP396_40</name>
</gene>
<evidence type="ECO:0000313" key="2">
    <source>
        <dbReference type="EMBL" id="CAB4140451.1"/>
    </source>
</evidence>
<organism evidence="2">
    <name type="scientific">uncultured Caudovirales phage</name>
    <dbReference type="NCBI Taxonomy" id="2100421"/>
    <lineage>
        <taxon>Viruses</taxon>
        <taxon>Duplodnaviria</taxon>
        <taxon>Heunggongvirae</taxon>
        <taxon>Uroviricota</taxon>
        <taxon>Caudoviricetes</taxon>
        <taxon>Peduoviridae</taxon>
        <taxon>Maltschvirus</taxon>
        <taxon>Maltschvirus maltsch</taxon>
    </lineage>
</organism>
<reference evidence="2" key="1">
    <citation type="submission" date="2020-04" db="EMBL/GenBank/DDBJ databases">
        <authorList>
            <person name="Chiriac C."/>
            <person name="Salcher M."/>
            <person name="Ghai R."/>
            <person name="Kavagutti S V."/>
        </authorList>
    </citation>
    <scope>NUCLEOTIDE SEQUENCE</scope>
</reference>
<accession>A0A6J5M2G0</accession>
<protein>
    <submittedName>
        <fullName evidence="2">Uncharacterized protein</fullName>
    </submittedName>
</protein>
<feature type="compositionally biased region" description="Polar residues" evidence="1">
    <location>
        <begin position="22"/>
        <end position="45"/>
    </location>
</feature>
<feature type="region of interest" description="Disordered" evidence="1">
    <location>
        <begin position="1"/>
        <end position="51"/>
    </location>
</feature>
<dbReference type="EMBL" id="LR796381">
    <property type="protein sequence ID" value="CAB4140451.1"/>
    <property type="molecule type" value="Genomic_DNA"/>
</dbReference>
<proteinExistence type="predicted"/>
<sequence>MCMSSPKAPSPPPIPAAPATEVNASQATLRQKAPQTPATASSTPLSVGKKRGKASLVVDLDQSNLSSGSSGVNIP</sequence>
<name>A0A6J5M2G0_9CAUD</name>
<evidence type="ECO:0000256" key="1">
    <source>
        <dbReference type="SAM" id="MobiDB-lite"/>
    </source>
</evidence>